<reference evidence="1" key="1">
    <citation type="submission" date="2014-09" db="EMBL/GenBank/DDBJ databases">
        <authorList>
            <person name="Magalhaes I.L.F."/>
            <person name="Oliveira U."/>
            <person name="Santos F.R."/>
            <person name="Vidigal T.H.D.A."/>
            <person name="Brescovit A.D."/>
            <person name="Santos A.J."/>
        </authorList>
    </citation>
    <scope>NUCLEOTIDE SEQUENCE</scope>
    <source>
        <tissue evidence="1">Shoot tissue taken approximately 20 cm above the soil surface</tissue>
    </source>
</reference>
<organism evidence="1">
    <name type="scientific">Arundo donax</name>
    <name type="common">Giant reed</name>
    <name type="synonym">Donax arundinaceus</name>
    <dbReference type="NCBI Taxonomy" id="35708"/>
    <lineage>
        <taxon>Eukaryota</taxon>
        <taxon>Viridiplantae</taxon>
        <taxon>Streptophyta</taxon>
        <taxon>Embryophyta</taxon>
        <taxon>Tracheophyta</taxon>
        <taxon>Spermatophyta</taxon>
        <taxon>Magnoliopsida</taxon>
        <taxon>Liliopsida</taxon>
        <taxon>Poales</taxon>
        <taxon>Poaceae</taxon>
        <taxon>PACMAD clade</taxon>
        <taxon>Arundinoideae</taxon>
        <taxon>Arundineae</taxon>
        <taxon>Arundo</taxon>
    </lineage>
</organism>
<protein>
    <submittedName>
        <fullName evidence="1">Uncharacterized protein</fullName>
    </submittedName>
</protein>
<evidence type="ECO:0000313" key="1">
    <source>
        <dbReference type="EMBL" id="JAD96720.1"/>
    </source>
</evidence>
<reference evidence="1" key="2">
    <citation type="journal article" date="2015" name="Data Brief">
        <title>Shoot transcriptome of the giant reed, Arundo donax.</title>
        <authorList>
            <person name="Barrero R.A."/>
            <person name="Guerrero F.D."/>
            <person name="Moolhuijzen P."/>
            <person name="Goolsby J.A."/>
            <person name="Tidwell J."/>
            <person name="Bellgard S.E."/>
            <person name="Bellgard M.I."/>
        </authorList>
    </citation>
    <scope>NUCLEOTIDE SEQUENCE</scope>
    <source>
        <tissue evidence="1">Shoot tissue taken approximately 20 cm above the soil surface</tissue>
    </source>
</reference>
<name>A0A0A9EFU1_ARUDO</name>
<dbReference type="AlphaFoldDB" id="A0A0A9EFU1"/>
<accession>A0A0A9EFU1</accession>
<dbReference type="EMBL" id="GBRH01201175">
    <property type="protein sequence ID" value="JAD96720.1"/>
    <property type="molecule type" value="Transcribed_RNA"/>
</dbReference>
<sequence>MKAIQPQISIFTRNNNTRSFRTGTVNYS</sequence>
<proteinExistence type="predicted"/>